<dbReference type="EMBL" id="BMAV01003239">
    <property type="protein sequence ID" value="GFY42676.1"/>
    <property type="molecule type" value="Genomic_DNA"/>
</dbReference>
<keyword evidence="2" id="KW-1185">Reference proteome</keyword>
<proteinExistence type="predicted"/>
<comment type="caution">
    <text evidence="1">The sequence shown here is derived from an EMBL/GenBank/DDBJ whole genome shotgun (WGS) entry which is preliminary data.</text>
</comment>
<dbReference type="AlphaFoldDB" id="A0A8X7BS25"/>
<protein>
    <submittedName>
        <fullName evidence="1">Uncharacterized protein</fullName>
    </submittedName>
</protein>
<reference evidence="1" key="1">
    <citation type="submission" date="2020-08" db="EMBL/GenBank/DDBJ databases">
        <title>Multicomponent nature underlies the extraordinary mechanical properties of spider dragline silk.</title>
        <authorList>
            <person name="Kono N."/>
            <person name="Nakamura H."/>
            <person name="Mori M."/>
            <person name="Yoshida Y."/>
            <person name="Ohtoshi R."/>
            <person name="Malay A.D."/>
            <person name="Moran D.A.P."/>
            <person name="Tomita M."/>
            <person name="Numata K."/>
            <person name="Arakawa K."/>
        </authorList>
    </citation>
    <scope>NUCLEOTIDE SEQUENCE</scope>
</reference>
<sequence>MNIRLIYDYPEVHVLRHWYHTTEKIVNQSWSRSNESAMPSTAFDFRSLSRNECDPRKEATTFLRPGRIYGNGTTTKDLNIL</sequence>
<gene>
    <name evidence="1" type="ORF">TNIN_96781</name>
</gene>
<evidence type="ECO:0000313" key="1">
    <source>
        <dbReference type="EMBL" id="GFY42676.1"/>
    </source>
</evidence>
<dbReference type="Proteomes" id="UP000886998">
    <property type="component" value="Unassembled WGS sequence"/>
</dbReference>
<name>A0A8X7BS25_9ARAC</name>
<organism evidence="1 2">
    <name type="scientific">Trichonephila inaurata madagascariensis</name>
    <dbReference type="NCBI Taxonomy" id="2747483"/>
    <lineage>
        <taxon>Eukaryota</taxon>
        <taxon>Metazoa</taxon>
        <taxon>Ecdysozoa</taxon>
        <taxon>Arthropoda</taxon>
        <taxon>Chelicerata</taxon>
        <taxon>Arachnida</taxon>
        <taxon>Araneae</taxon>
        <taxon>Araneomorphae</taxon>
        <taxon>Entelegynae</taxon>
        <taxon>Araneoidea</taxon>
        <taxon>Nephilidae</taxon>
        <taxon>Trichonephila</taxon>
        <taxon>Trichonephila inaurata</taxon>
    </lineage>
</organism>
<accession>A0A8X7BS25</accession>
<evidence type="ECO:0000313" key="2">
    <source>
        <dbReference type="Proteomes" id="UP000886998"/>
    </source>
</evidence>